<evidence type="ECO:0000256" key="1">
    <source>
        <dbReference type="ARBA" id="ARBA00035644"/>
    </source>
</evidence>
<dbReference type="InterPro" id="IPR017927">
    <property type="entry name" value="FAD-bd_FR_type"/>
</dbReference>
<comment type="similarity">
    <text evidence="1">Belongs to the SIP oxidoreductase family.</text>
</comment>
<dbReference type="Gene3D" id="3.40.50.80">
    <property type="entry name" value="Nucleotide-binding domain of ferredoxin-NADP reductase (FNR) module"/>
    <property type="match status" value="1"/>
</dbReference>
<dbReference type="CDD" id="cd06193">
    <property type="entry name" value="siderophore_interacting"/>
    <property type="match status" value="1"/>
</dbReference>
<dbReference type="AlphaFoldDB" id="A0A6I3XMG5"/>
<dbReference type="GO" id="GO:0016491">
    <property type="term" value="F:oxidoreductase activity"/>
    <property type="evidence" value="ECO:0007669"/>
    <property type="project" value="InterPro"/>
</dbReference>
<dbReference type="InterPro" id="IPR017938">
    <property type="entry name" value="Riboflavin_synthase-like_b-brl"/>
</dbReference>
<dbReference type="Proteomes" id="UP000431684">
    <property type="component" value="Unassembled WGS sequence"/>
</dbReference>
<proteinExistence type="inferred from homology"/>
<dbReference type="Gene3D" id="2.40.30.10">
    <property type="entry name" value="Translation factors"/>
    <property type="match status" value="1"/>
</dbReference>
<dbReference type="Pfam" id="PF04954">
    <property type="entry name" value="SIP"/>
    <property type="match status" value="1"/>
</dbReference>
<dbReference type="InterPro" id="IPR039374">
    <property type="entry name" value="SIP_fam"/>
</dbReference>
<dbReference type="EMBL" id="WNWM01000002">
    <property type="protein sequence ID" value="MUI12915.1"/>
    <property type="molecule type" value="Genomic_DNA"/>
</dbReference>
<dbReference type="OrthoDB" id="9814826at2"/>
<organism evidence="3 4">
    <name type="scientific">Pseudoduganella dura</name>
    <dbReference type="NCBI Taxonomy" id="321982"/>
    <lineage>
        <taxon>Bacteria</taxon>
        <taxon>Pseudomonadati</taxon>
        <taxon>Pseudomonadota</taxon>
        <taxon>Betaproteobacteria</taxon>
        <taxon>Burkholderiales</taxon>
        <taxon>Oxalobacteraceae</taxon>
        <taxon>Telluria group</taxon>
        <taxon>Pseudoduganella</taxon>
    </lineage>
</organism>
<comment type="caution">
    <text evidence="3">The sequence shown here is derived from an EMBL/GenBank/DDBJ whole genome shotgun (WGS) entry which is preliminary data.</text>
</comment>
<dbReference type="InterPro" id="IPR039261">
    <property type="entry name" value="FNR_nucleotide-bd"/>
</dbReference>
<reference evidence="3 4" key="1">
    <citation type="submission" date="2019-11" db="EMBL/GenBank/DDBJ databases">
        <title>Draft Genome Sequences of Six Type Strains of the Genus Massilia.</title>
        <authorList>
            <person name="Miess H."/>
            <person name="Frediansyah A."/>
            <person name="Goeker M."/>
            <person name="Gross H."/>
        </authorList>
    </citation>
    <scope>NUCLEOTIDE SEQUENCE [LARGE SCALE GENOMIC DNA]</scope>
    <source>
        <strain evidence="3 4">DSM 17513</strain>
    </source>
</reference>
<keyword evidence="4" id="KW-1185">Reference proteome</keyword>
<evidence type="ECO:0000313" key="4">
    <source>
        <dbReference type="Proteomes" id="UP000431684"/>
    </source>
</evidence>
<dbReference type="Pfam" id="PF08021">
    <property type="entry name" value="FAD_binding_9"/>
    <property type="match status" value="1"/>
</dbReference>
<dbReference type="SUPFAM" id="SSF63380">
    <property type="entry name" value="Riboflavin synthase domain-like"/>
    <property type="match status" value="1"/>
</dbReference>
<evidence type="ECO:0000259" key="2">
    <source>
        <dbReference type="PROSITE" id="PS51384"/>
    </source>
</evidence>
<sequence>MDTADRPAADAPSRVQRVRHELKRRDVEVVKVERLGAHFVAVTFRGEELADFVSASFDDHVKFMFDDEAGEPVRRDYTPRRYDREARELTIEFALHGEGKASTWARRATVGQRATIGGPRGSMIIPADYAWHLLAGDATALPAIRRRMEELPADVRAIVVVACDEPVILASAARLDVWQVPDGAALVEAIRAMPLPAGDAFVWFGGEASIAATVRDVVHGEKGFPRSASRISAYWKQGASDHHEDL</sequence>
<feature type="domain" description="FAD-binding FR-type" evidence="2">
    <location>
        <begin position="22"/>
        <end position="126"/>
    </location>
</feature>
<dbReference type="PANTHER" id="PTHR30157:SF0">
    <property type="entry name" value="NADPH-DEPENDENT FERRIC-CHELATE REDUCTASE"/>
    <property type="match status" value="1"/>
</dbReference>
<protein>
    <submittedName>
        <fullName evidence="3">Siderophore-interacting protein</fullName>
    </submittedName>
</protein>
<dbReference type="PANTHER" id="PTHR30157">
    <property type="entry name" value="FERRIC REDUCTASE, NADPH-DEPENDENT"/>
    <property type="match status" value="1"/>
</dbReference>
<evidence type="ECO:0000313" key="3">
    <source>
        <dbReference type="EMBL" id="MUI12915.1"/>
    </source>
</evidence>
<dbReference type="InterPro" id="IPR007037">
    <property type="entry name" value="SIP_rossman_dom"/>
</dbReference>
<accession>A0A6I3XMG5</accession>
<gene>
    <name evidence="3" type="ORF">GJV26_10660</name>
</gene>
<dbReference type="PROSITE" id="PS51384">
    <property type="entry name" value="FAD_FR"/>
    <property type="match status" value="1"/>
</dbReference>
<dbReference type="RefSeq" id="WP_155708796.1">
    <property type="nucleotide sequence ID" value="NZ_BMWU01000009.1"/>
</dbReference>
<dbReference type="InterPro" id="IPR013113">
    <property type="entry name" value="SIP_FAD-bd"/>
</dbReference>
<name>A0A6I3XMG5_9BURK</name>